<comment type="caution">
    <text evidence="2">The sequence shown here is derived from an EMBL/GenBank/DDBJ whole genome shotgun (WGS) entry which is preliminary data.</text>
</comment>
<dbReference type="EMBL" id="JAWQEG010002931">
    <property type="protein sequence ID" value="KAK3868890.1"/>
    <property type="molecule type" value="Genomic_DNA"/>
</dbReference>
<reference evidence="2" key="1">
    <citation type="submission" date="2023-10" db="EMBL/GenBank/DDBJ databases">
        <title>Genome assemblies of two species of porcelain crab, Petrolisthes cinctipes and Petrolisthes manimaculis (Anomura: Porcellanidae).</title>
        <authorList>
            <person name="Angst P."/>
        </authorList>
    </citation>
    <scope>NUCLEOTIDE SEQUENCE</scope>
    <source>
        <strain evidence="2">PB745_01</strain>
        <tissue evidence="2">Gill</tissue>
    </source>
</reference>
<evidence type="ECO:0000313" key="3">
    <source>
        <dbReference type="Proteomes" id="UP001286313"/>
    </source>
</evidence>
<accession>A0AAE1F7B7</accession>
<dbReference type="AlphaFoldDB" id="A0AAE1F7B7"/>
<evidence type="ECO:0000256" key="1">
    <source>
        <dbReference type="SAM" id="MobiDB-lite"/>
    </source>
</evidence>
<dbReference type="Proteomes" id="UP001286313">
    <property type="component" value="Unassembled WGS sequence"/>
</dbReference>
<organism evidence="2 3">
    <name type="scientific">Petrolisthes cinctipes</name>
    <name type="common">Flat porcelain crab</name>
    <dbReference type="NCBI Taxonomy" id="88211"/>
    <lineage>
        <taxon>Eukaryota</taxon>
        <taxon>Metazoa</taxon>
        <taxon>Ecdysozoa</taxon>
        <taxon>Arthropoda</taxon>
        <taxon>Crustacea</taxon>
        <taxon>Multicrustacea</taxon>
        <taxon>Malacostraca</taxon>
        <taxon>Eumalacostraca</taxon>
        <taxon>Eucarida</taxon>
        <taxon>Decapoda</taxon>
        <taxon>Pleocyemata</taxon>
        <taxon>Anomura</taxon>
        <taxon>Galatheoidea</taxon>
        <taxon>Porcellanidae</taxon>
        <taxon>Petrolisthes</taxon>
    </lineage>
</organism>
<proteinExistence type="predicted"/>
<gene>
    <name evidence="2" type="ORF">Pcinc_025748</name>
</gene>
<name>A0AAE1F7B7_PETCI</name>
<protein>
    <submittedName>
        <fullName evidence="2">Uncharacterized protein</fullName>
    </submittedName>
</protein>
<sequence>MEEALMATQNNERARTGGAGKNRKLNNVTTLLVLRMASGRRLLEESAGLLYQPRLLQFALGGILMLTPI</sequence>
<evidence type="ECO:0000313" key="2">
    <source>
        <dbReference type="EMBL" id="KAK3868890.1"/>
    </source>
</evidence>
<keyword evidence="3" id="KW-1185">Reference proteome</keyword>
<feature type="region of interest" description="Disordered" evidence="1">
    <location>
        <begin position="1"/>
        <end position="22"/>
    </location>
</feature>